<dbReference type="EC" id="3.7.1.2" evidence="5"/>
<feature type="domain" description="Fumarylacetoacetase N-terminal" evidence="17">
    <location>
        <begin position="18"/>
        <end position="128"/>
    </location>
</feature>
<dbReference type="PANTHER" id="PTHR43069">
    <property type="entry name" value="FUMARYLACETOACETASE"/>
    <property type="match status" value="1"/>
</dbReference>
<dbReference type="GO" id="GO:0020037">
    <property type="term" value="F:heme binding"/>
    <property type="evidence" value="ECO:0007669"/>
    <property type="project" value="InterPro"/>
</dbReference>
<dbReference type="SUPFAM" id="SSF63433">
    <property type="entry name" value="Fumarylacetoacetate hydrolase, FAH, N-terminal domain"/>
    <property type="match status" value="1"/>
</dbReference>
<evidence type="ECO:0000256" key="6">
    <source>
        <dbReference type="ARBA" id="ARBA00022723"/>
    </source>
</evidence>
<evidence type="ECO:0000256" key="7">
    <source>
        <dbReference type="ARBA" id="ARBA00022801"/>
    </source>
</evidence>
<dbReference type="PANTHER" id="PTHR43069:SF2">
    <property type="entry name" value="FUMARYLACETOACETASE"/>
    <property type="match status" value="1"/>
</dbReference>
<evidence type="ECO:0000256" key="8">
    <source>
        <dbReference type="ARBA" id="ARBA00022837"/>
    </source>
</evidence>
<dbReference type="GO" id="GO:1902000">
    <property type="term" value="P:homogentisate catabolic process"/>
    <property type="evidence" value="ECO:0007669"/>
    <property type="project" value="TreeGrafter"/>
</dbReference>
<name>A0A1S9RLG6_PENBI</name>
<feature type="binding site" evidence="15">
    <location>
        <position position="268"/>
    </location>
    <ligand>
        <name>Mg(2+)</name>
        <dbReference type="ChEBI" id="CHEBI:18420"/>
    </ligand>
</feature>
<dbReference type="GO" id="GO:0004334">
    <property type="term" value="F:fumarylacetoacetase activity"/>
    <property type="evidence" value="ECO:0007669"/>
    <property type="project" value="UniProtKB-EC"/>
</dbReference>
<dbReference type="SUPFAM" id="SSF48264">
    <property type="entry name" value="Cytochrome P450"/>
    <property type="match status" value="1"/>
</dbReference>
<feature type="binding site" evidence="14">
    <location>
        <position position="138"/>
    </location>
    <ligand>
        <name>substrate</name>
    </ligand>
</feature>
<evidence type="ECO:0000313" key="18">
    <source>
        <dbReference type="EMBL" id="OOQ86196.1"/>
    </source>
</evidence>
<dbReference type="Gene3D" id="3.90.850.10">
    <property type="entry name" value="Fumarylacetoacetase-like, C-terminal domain"/>
    <property type="match status" value="1"/>
</dbReference>
<feature type="binding site" evidence="15">
    <location>
        <position position="136"/>
    </location>
    <ligand>
        <name>Ca(2+)</name>
        <dbReference type="ChEBI" id="CHEBI:29108"/>
    </ligand>
</feature>
<evidence type="ECO:0000256" key="12">
    <source>
        <dbReference type="PIRSR" id="PIRSR602401-1"/>
    </source>
</evidence>
<evidence type="ECO:0000256" key="3">
    <source>
        <dbReference type="ARBA" id="ARBA00004782"/>
    </source>
</evidence>
<comment type="similarity">
    <text evidence="4">Belongs to the FAH family.</text>
</comment>
<proteinExistence type="inferred from homology"/>
<keyword evidence="9 15" id="KW-0460">Magnesium</keyword>
<dbReference type="GO" id="GO:0004497">
    <property type="term" value="F:monooxygenase activity"/>
    <property type="evidence" value="ECO:0007669"/>
    <property type="project" value="InterPro"/>
</dbReference>
<feature type="active site" description="Proton acceptor" evidence="13">
    <location>
        <position position="143"/>
    </location>
</feature>
<dbReference type="InterPro" id="IPR015377">
    <property type="entry name" value="Fumarylacetoacetase_N"/>
</dbReference>
<dbReference type="Gene3D" id="1.10.630.10">
    <property type="entry name" value="Cytochrome P450"/>
    <property type="match status" value="1"/>
</dbReference>
<evidence type="ECO:0000256" key="4">
    <source>
        <dbReference type="ARBA" id="ARBA00010211"/>
    </source>
</evidence>
<dbReference type="Pfam" id="PF01557">
    <property type="entry name" value="FAA_hydrolase"/>
    <property type="match status" value="1"/>
</dbReference>
<dbReference type="SUPFAM" id="SSF56529">
    <property type="entry name" value="FAH"/>
    <property type="match status" value="1"/>
</dbReference>
<dbReference type="GO" id="GO:0006572">
    <property type="term" value="P:L-tyrosine catabolic process"/>
    <property type="evidence" value="ECO:0007669"/>
    <property type="project" value="UniProtKB-KW"/>
</dbReference>
<keyword evidence="10" id="KW-0828">Tyrosine catabolism</keyword>
<evidence type="ECO:0000256" key="9">
    <source>
        <dbReference type="ARBA" id="ARBA00022842"/>
    </source>
</evidence>
<accession>A0A1S9RLG6</accession>
<feature type="binding site" evidence="15">
    <location>
        <position position="244"/>
    </location>
    <ligand>
        <name>Mg(2+)</name>
        <dbReference type="ChEBI" id="CHEBI:18420"/>
    </ligand>
</feature>
<dbReference type="PRINTS" id="PR00463">
    <property type="entry name" value="EP450I"/>
</dbReference>
<evidence type="ECO:0000259" key="16">
    <source>
        <dbReference type="Pfam" id="PF01557"/>
    </source>
</evidence>
<evidence type="ECO:0000256" key="5">
    <source>
        <dbReference type="ARBA" id="ARBA00012094"/>
    </source>
</evidence>
<dbReference type="InterPro" id="IPR036462">
    <property type="entry name" value="Fumarylacetoacetase_N_sf"/>
</dbReference>
<dbReference type="GO" id="GO:0005506">
    <property type="term" value="F:iron ion binding"/>
    <property type="evidence" value="ECO:0007669"/>
    <property type="project" value="InterPro"/>
</dbReference>
<dbReference type="Pfam" id="PF09298">
    <property type="entry name" value="FAA_hydrolase_N"/>
    <property type="match status" value="1"/>
</dbReference>
<gene>
    <name evidence="18" type="ORF">PEBR_22367</name>
</gene>
<feature type="binding site" evidence="14">
    <location>
        <position position="251"/>
    </location>
    <ligand>
        <name>substrate</name>
    </ligand>
</feature>
<dbReference type="NCBIfam" id="TIGR01266">
    <property type="entry name" value="fum_ac_acetase"/>
    <property type="match status" value="1"/>
</dbReference>
<comment type="cofactor">
    <cofactor evidence="2 15">
        <name>Mg(2+)</name>
        <dbReference type="ChEBI" id="CHEBI:18420"/>
    </cofactor>
</comment>
<evidence type="ECO:0000256" key="13">
    <source>
        <dbReference type="PIRSR" id="PIRSR605959-1"/>
    </source>
</evidence>
<evidence type="ECO:0000256" key="15">
    <source>
        <dbReference type="PIRSR" id="PIRSR605959-3"/>
    </source>
</evidence>
<organism evidence="18 19">
    <name type="scientific">Penicillium brasilianum</name>
    <dbReference type="NCBI Taxonomy" id="104259"/>
    <lineage>
        <taxon>Eukaryota</taxon>
        <taxon>Fungi</taxon>
        <taxon>Dikarya</taxon>
        <taxon>Ascomycota</taxon>
        <taxon>Pezizomycotina</taxon>
        <taxon>Eurotiomycetes</taxon>
        <taxon>Eurotiomycetidae</taxon>
        <taxon>Eurotiales</taxon>
        <taxon>Aspergillaceae</taxon>
        <taxon>Penicillium</taxon>
    </lineage>
</organism>
<dbReference type="Pfam" id="PF00067">
    <property type="entry name" value="p450"/>
    <property type="match status" value="1"/>
</dbReference>
<dbReference type="GO" id="GO:0043386">
    <property type="term" value="P:mycotoxin biosynthetic process"/>
    <property type="evidence" value="ECO:0007669"/>
    <property type="project" value="UniProtKB-ARBA"/>
</dbReference>
<feature type="binding site" evidence="15">
    <location>
        <position position="244"/>
    </location>
    <ligand>
        <name>Ca(2+)</name>
        <dbReference type="ChEBI" id="CHEBI:29108"/>
    </ligand>
</feature>
<evidence type="ECO:0000256" key="14">
    <source>
        <dbReference type="PIRSR" id="PIRSR605959-2"/>
    </source>
</evidence>
<dbReference type="EMBL" id="LJBN01000148">
    <property type="protein sequence ID" value="OOQ86196.1"/>
    <property type="molecule type" value="Genomic_DNA"/>
</dbReference>
<dbReference type="GO" id="GO:0006559">
    <property type="term" value="P:L-phenylalanine catabolic process"/>
    <property type="evidence" value="ECO:0007669"/>
    <property type="project" value="UniProtKB-UniPathway"/>
</dbReference>
<dbReference type="GO" id="GO:0016705">
    <property type="term" value="F:oxidoreductase activity, acting on paired donors, with incorporation or reduction of molecular oxygen"/>
    <property type="evidence" value="ECO:0007669"/>
    <property type="project" value="InterPro"/>
</dbReference>
<protein>
    <recommendedName>
        <fullName evidence="5">fumarylacetoacetase</fullName>
        <ecNumber evidence="5">3.7.1.2</ecNumber>
    </recommendedName>
</protein>
<feature type="binding site" evidence="14">
    <location>
        <position position="152"/>
    </location>
    <ligand>
        <name>substrate</name>
    </ligand>
</feature>
<feature type="binding site" evidence="14">
    <location>
        <position position="361"/>
    </location>
    <ligand>
        <name>substrate</name>
    </ligand>
</feature>
<keyword evidence="6 12" id="KW-0479">Metal-binding</keyword>
<dbReference type="InterPro" id="IPR036396">
    <property type="entry name" value="Cyt_P450_sf"/>
</dbReference>
<keyword evidence="11" id="KW-0585">Phenylalanine catabolism</keyword>
<keyword evidence="12" id="KW-0349">Heme</keyword>
<feature type="domain" description="Fumarylacetoacetase-like C-terminal" evidence="16">
    <location>
        <begin position="137"/>
        <end position="405"/>
    </location>
</feature>
<evidence type="ECO:0000259" key="17">
    <source>
        <dbReference type="Pfam" id="PF09298"/>
    </source>
</evidence>
<feature type="binding site" description="axial binding residue" evidence="12">
    <location>
        <position position="892"/>
    </location>
    <ligand>
        <name>heme</name>
        <dbReference type="ChEBI" id="CHEBI:30413"/>
    </ligand>
    <ligandPart>
        <name>Fe</name>
        <dbReference type="ChEBI" id="CHEBI:18248"/>
    </ligandPart>
</feature>
<comment type="cofactor">
    <cofactor evidence="1 15">
        <name>Ca(2+)</name>
        <dbReference type="ChEBI" id="CHEBI:29108"/>
    </cofactor>
</comment>
<sequence>MSSASWLDIPSGSHFSLANIPFGIITTPASTKPHAGVAIGDHVLDLSIFTETGGFAALETFTSAHTTIFSHPTLNEFAAIGQTFHRSVRSYLQNVFALDTTVPQVLRDNDTARKGALFHKKDVKNHLPMKIEGYTDFFAGKNHAQNCGRIFRDPLNPLQPNYLHLPVGYSSRASSVVVSGTPIWRPQGQFIENRGDNFSHFGPCRSLDIELELGVLLCKGNEIGRPISVDEAEEYIFGFVILNDWSARDIQAWEAMPLGPFNAKNFASSISPWVVLKDAIEPFHAEGIPNETGLHAYLRETRTDNMYDVNLEVNLKTAEGMVATLTRTNGKNLVFSFAQMLAHHTIGGCPMQVGDLIGSGTISGTEPGSLGSLLEASAGGAHIVRLPGGIERKFLEDGDSISIRAWCGKDESRIIQELLASLAKRTMQTFHQLVFSSDISATPFSTNLALALTLVTCGISAFFILFLFDTTDVPYIRNLPSIPGLPIFGNLIQLGVEHPKRLAELSKKYGPVYQMRLGNRRFIVANTFDAVKELWIKNQSNLISRPTLHTFHNILSDSEVFTIGTSPWDESCKRRRKAAGTAVNRPSVASYMSFIDLESLVSIRELAGHLEGKKSQFDANPYSLFQRLALNLSLTLGYGFRIDGKSEDDLLQEIVNVERGISTLRSTSNNWQDFVPLLRLFPKANNIAEDLRERRDRYLEFLLKRLKDRIAKGTDKPCITGNILKDSEHKLNQSEIKSICLTMIAGGLDTTPACILLGTAMLSGPQGPRLQELLLREINTIYPDKNAWHKCLEEEKLEYMSAFCKEVLRFWTVIPMSLPRVSVKDLDYQGARIPAGTTFLMVRMDLREFLKSANYDPNHFESPRNFAPERFLNIPEGSGTLHFAFGAGSRMCTGSYLAMREMYVTFVRLIVAFEVLPACDPARRPILDGPLECNSNPSGLSIEPKAFDIGFKIRDEKMLKAWFEQSEKATIHLLG</sequence>
<comment type="caution">
    <text evidence="18">The sequence shown here is derived from an EMBL/GenBank/DDBJ whole genome shotgun (WGS) entry which is preliminary data.</text>
</comment>
<dbReference type="AlphaFoldDB" id="A0A1S9RLG6"/>
<dbReference type="InterPro" id="IPR002401">
    <property type="entry name" value="Cyt_P450_E_grp-I"/>
</dbReference>
<keyword evidence="7" id="KW-0378">Hydrolase</keyword>
<reference evidence="19" key="1">
    <citation type="submission" date="2015-09" db="EMBL/GenBank/DDBJ databases">
        <authorList>
            <person name="Fill T.P."/>
            <person name="Baretta J.F."/>
            <person name="de Almeida L.G."/>
            <person name="Rocha M."/>
            <person name="de Souza D.H."/>
            <person name="Malavazi I."/>
            <person name="Cerdeira L.T."/>
            <person name="Hong H."/>
            <person name="Samborskyy M."/>
            <person name="de Vasconcelos A.T."/>
            <person name="Leadlay P."/>
            <person name="Rodrigues-Filho E."/>
        </authorList>
    </citation>
    <scope>NUCLEOTIDE SEQUENCE [LARGE SCALE GENOMIC DNA]</scope>
    <source>
        <strain evidence="19">LaBioMMi 136</strain>
    </source>
</reference>
<feature type="binding site" evidence="15">
    <location>
        <position position="264"/>
    </location>
    <ligand>
        <name>Mg(2+)</name>
        <dbReference type="ChEBI" id="CHEBI:18420"/>
    </ligand>
</feature>
<feature type="binding site" evidence="15">
    <location>
        <position position="210"/>
    </location>
    <ligand>
        <name>Ca(2+)</name>
        <dbReference type="ChEBI" id="CHEBI:29108"/>
    </ligand>
</feature>
<dbReference type="Proteomes" id="UP000190744">
    <property type="component" value="Unassembled WGS sequence"/>
</dbReference>
<keyword evidence="12" id="KW-0408">Iron</keyword>
<dbReference type="Gene3D" id="2.30.30.230">
    <property type="entry name" value="Fumarylacetoacetase, N-terminal domain"/>
    <property type="match status" value="1"/>
</dbReference>
<dbReference type="InterPro" id="IPR036663">
    <property type="entry name" value="Fumarylacetoacetase_C_sf"/>
</dbReference>
<dbReference type="InterPro" id="IPR011234">
    <property type="entry name" value="Fumarylacetoacetase-like_C"/>
</dbReference>
<comment type="cofactor">
    <cofactor evidence="12">
        <name>heme</name>
        <dbReference type="ChEBI" id="CHEBI:30413"/>
    </cofactor>
</comment>
<keyword evidence="8 15" id="KW-0106">Calcium</keyword>
<dbReference type="InterPro" id="IPR005959">
    <property type="entry name" value="Fumarylacetoacetase"/>
</dbReference>
<evidence type="ECO:0000256" key="1">
    <source>
        <dbReference type="ARBA" id="ARBA00001913"/>
    </source>
</evidence>
<comment type="pathway">
    <text evidence="3">Amino-acid degradation; L-phenylalanine degradation; acetoacetate and fumarate from L-phenylalanine: step 6/6.</text>
</comment>
<evidence type="ECO:0000256" key="10">
    <source>
        <dbReference type="ARBA" id="ARBA00022878"/>
    </source>
</evidence>
<evidence type="ECO:0000256" key="2">
    <source>
        <dbReference type="ARBA" id="ARBA00001946"/>
    </source>
</evidence>
<evidence type="ECO:0000256" key="11">
    <source>
        <dbReference type="ARBA" id="ARBA00023232"/>
    </source>
</evidence>
<dbReference type="UniPathway" id="UPA00139">
    <property type="reaction ID" value="UER00341"/>
</dbReference>
<feature type="binding site" evidence="15">
    <location>
        <position position="212"/>
    </location>
    <ligand>
        <name>Ca(2+)</name>
        <dbReference type="ChEBI" id="CHEBI:29108"/>
    </ligand>
</feature>
<dbReference type="InterPro" id="IPR001128">
    <property type="entry name" value="Cyt_P450"/>
</dbReference>
<evidence type="ECO:0000313" key="19">
    <source>
        <dbReference type="Proteomes" id="UP000190744"/>
    </source>
</evidence>